<evidence type="ECO:0008006" key="4">
    <source>
        <dbReference type="Google" id="ProtNLM"/>
    </source>
</evidence>
<sequence length="59" mass="6522">MIKRSFERLGDALGMVIVLIALLVATKSLFRANDQKLDRKALDKKTARQISPVNVPLSA</sequence>
<feature type="transmembrane region" description="Helical" evidence="1">
    <location>
        <begin position="12"/>
        <end position="30"/>
    </location>
</feature>
<reference evidence="2 3" key="1">
    <citation type="submission" date="2024-05" db="EMBL/GenBank/DDBJ databases">
        <title>Three bacterial strains, DH-69, EH-24, and ECK-19 isolated from coastal sediments.</title>
        <authorList>
            <person name="Ye Y.-Q."/>
            <person name="Du Z.-J."/>
        </authorList>
    </citation>
    <scope>NUCLEOTIDE SEQUENCE [LARGE SCALE GENOMIC DNA]</scope>
    <source>
        <strain evidence="2 3">ECK-19</strain>
    </source>
</reference>
<dbReference type="RefSeq" id="WP_369313537.1">
    <property type="nucleotide sequence ID" value="NZ_JBEHZE010000001.1"/>
</dbReference>
<gene>
    <name evidence="2" type="ORF">ABFZ84_08380</name>
</gene>
<dbReference type="Proteomes" id="UP001560685">
    <property type="component" value="Unassembled WGS sequence"/>
</dbReference>
<accession>A0ABV3Z434</accession>
<evidence type="ECO:0000313" key="2">
    <source>
        <dbReference type="EMBL" id="MEX6633565.1"/>
    </source>
</evidence>
<keyword evidence="1" id="KW-0812">Transmembrane</keyword>
<protein>
    <recommendedName>
        <fullName evidence="4">CcoQ/FixQ family Cbb3-type cytochrome c oxidase assembly chaperone</fullName>
    </recommendedName>
</protein>
<name>A0ABV3Z434_9PROT</name>
<keyword evidence="1" id="KW-0472">Membrane</keyword>
<evidence type="ECO:0000313" key="3">
    <source>
        <dbReference type="Proteomes" id="UP001560685"/>
    </source>
</evidence>
<keyword evidence="1" id="KW-1133">Transmembrane helix</keyword>
<proteinExistence type="predicted"/>
<comment type="caution">
    <text evidence="2">The sequence shown here is derived from an EMBL/GenBank/DDBJ whole genome shotgun (WGS) entry which is preliminary data.</text>
</comment>
<dbReference type="EMBL" id="JBEHZE010000001">
    <property type="protein sequence ID" value="MEX6633565.1"/>
    <property type="molecule type" value="Genomic_DNA"/>
</dbReference>
<keyword evidence="3" id="KW-1185">Reference proteome</keyword>
<organism evidence="2 3">
    <name type="scientific">Hyphococcus lacteus</name>
    <dbReference type="NCBI Taxonomy" id="3143536"/>
    <lineage>
        <taxon>Bacteria</taxon>
        <taxon>Pseudomonadati</taxon>
        <taxon>Pseudomonadota</taxon>
        <taxon>Alphaproteobacteria</taxon>
        <taxon>Parvularculales</taxon>
        <taxon>Parvularculaceae</taxon>
        <taxon>Hyphococcus</taxon>
    </lineage>
</organism>
<evidence type="ECO:0000256" key="1">
    <source>
        <dbReference type="SAM" id="Phobius"/>
    </source>
</evidence>